<reference evidence="2 3" key="1">
    <citation type="submission" date="2018-12" db="EMBL/GenBank/DDBJ databases">
        <title>Alloscrdovia theropitheci sp. nov: a novel taxon from the feces of the bleeding-herat monkey (Theropithecus geleda).</title>
        <authorList>
            <person name="Modesto M."/>
        </authorList>
    </citation>
    <scope>NUCLEOTIDE SEQUENCE [LARGE SCALE GENOMIC DNA]</scope>
    <source>
        <strain evidence="2 3">GLDI4/2</strain>
    </source>
</reference>
<dbReference type="OrthoDB" id="5107934at2"/>
<dbReference type="AlphaFoldDB" id="A0A4R0QQA9"/>
<evidence type="ECO:0000259" key="1">
    <source>
        <dbReference type="Pfam" id="PF20335"/>
    </source>
</evidence>
<dbReference type="Pfam" id="PF20335">
    <property type="entry name" value="DUF6630"/>
    <property type="match status" value="1"/>
</dbReference>
<accession>A0A4R0QQA9</accession>
<sequence>MAVWNRLWRKEYSQWSMAVGDKIVQDFTWHELNLAIKAIAQGKAKSVIIKCAQLLPASDGCLCDFIHIFPDSSANQDGEQFHYGINTISAPGALDKVTYDVAHASRAQLDSFLKQVLDTNQLPDIRSWNIIIDKRNGRDGVDSHRGNPTVTTMRTQQSQKNGTRQSEISRDDERFDRKIHKEIIERLTENEHIWETTNYSYDQLRELFLKTQKDNPHWDIEDDGTFTTYWGFSIAHLLIKENDICTMSWEDDIDKFIRALQPVADKKDLDIERSWFNAEEEVPIWCTVLQHKWDDAGYDIGVIDMDTDSYIFFVAKKVVIEELRQLTMKTAYTIDFAEF</sequence>
<protein>
    <recommendedName>
        <fullName evidence="1">DUF6630 domain-containing protein</fullName>
    </recommendedName>
</protein>
<evidence type="ECO:0000313" key="3">
    <source>
        <dbReference type="Proteomes" id="UP000291289"/>
    </source>
</evidence>
<comment type="caution">
    <text evidence="2">The sequence shown here is derived from an EMBL/GenBank/DDBJ whole genome shotgun (WGS) entry which is preliminary data.</text>
</comment>
<proteinExistence type="predicted"/>
<gene>
    <name evidence="2" type="ORF">EJ419_03085</name>
</gene>
<organism evidence="2 3">
    <name type="scientific">Alloscardovia theropitheci</name>
    <dbReference type="NCBI Taxonomy" id="2496842"/>
    <lineage>
        <taxon>Bacteria</taxon>
        <taxon>Bacillati</taxon>
        <taxon>Actinomycetota</taxon>
        <taxon>Actinomycetes</taxon>
        <taxon>Bifidobacteriales</taxon>
        <taxon>Bifidobacteriaceae</taxon>
        <taxon>Alloscardovia</taxon>
    </lineage>
</organism>
<keyword evidence="3" id="KW-1185">Reference proteome</keyword>
<dbReference type="Proteomes" id="UP000291289">
    <property type="component" value="Unassembled WGS sequence"/>
</dbReference>
<evidence type="ECO:0000313" key="2">
    <source>
        <dbReference type="EMBL" id="TCD54474.1"/>
    </source>
</evidence>
<name>A0A4R0QQA9_9BIFI</name>
<dbReference type="EMBL" id="RXLP01000015">
    <property type="protein sequence ID" value="TCD54474.1"/>
    <property type="molecule type" value="Genomic_DNA"/>
</dbReference>
<dbReference type="InterPro" id="IPR046582">
    <property type="entry name" value="DUF6630"/>
</dbReference>
<dbReference type="RefSeq" id="WP_131283502.1">
    <property type="nucleotide sequence ID" value="NZ_RXLP01000015.1"/>
</dbReference>
<feature type="domain" description="DUF6630" evidence="1">
    <location>
        <begin position="182"/>
        <end position="336"/>
    </location>
</feature>